<evidence type="ECO:0000313" key="3">
    <source>
        <dbReference type="Proteomes" id="UP001150259"/>
    </source>
</evidence>
<dbReference type="PANTHER" id="PTHR33164:SF43">
    <property type="entry name" value="HTH-TYPE TRANSCRIPTIONAL REPRESSOR YETL"/>
    <property type="match status" value="1"/>
</dbReference>
<dbReference type="RefSeq" id="WP_272462533.1">
    <property type="nucleotide sequence ID" value="NZ_JAPFQL010000048.1"/>
</dbReference>
<dbReference type="Gene3D" id="1.10.10.10">
    <property type="entry name" value="Winged helix-like DNA-binding domain superfamily/Winged helix DNA-binding domain"/>
    <property type="match status" value="1"/>
</dbReference>
<protein>
    <submittedName>
        <fullName evidence="2">MarR family winged helix-turn-helix transcriptional regulator</fullName>
    </submittedName>
</protein>
<dbReference type="SUPFAM" id="SSF46785">
    <property type="entry name" value="Winged helix' DNA-binding domain"/>
    <property type="match status" value="1"/>
</dbReference>
<evidence type="ECO:0000313" key="2">
    <source>
        <dbReference type="EMBL" id="MDC5697959.1"/>
    </source>
</evidence>
<keyword evidence="3" id="KW-1185">Reference proteome</keyword>
<dbReference type="InterPro" id="IPR036390">
    <property type="entry name" value="WH_DNA-bd_sf"/>
</dbReference>
<proteinExistence type="predicted"/>
<dbReference type="PANTHER" id="PTHR33164">
    <property type="entry name" value="TRANSCRIPTIONAL REGULATOR, MARR FAMILY"/>
    <property type="match status" value="1"/>
</dbReference>
<sequence length="127" mass="13862">MEGLARAGYTDMTVAQARIAAQIERGGSRITRLAAAAQVTKQTAGFLVKQLEQAGYVERVPDPTDGRAQLVKVAARGHAARAEVVPALEEVEAQWTAHIGPERMAQLRETLKMLREITDPFLENHTS</sequence>
<gene>
    <name evidence="2" type="ORF">OO014_11875</name>
</gene>
<dbReference type="EMBL" id="JAPFQL010000048">
    <property type="protein sequence ID" value="MDC5697959.1"/>
    <property type="molecule type" value="Genomic_DNA"/>
</dbReference>
<feature type="domain" description="HTH marR-type" evidence="1">
    <location>
        <begin position="1"/>
        <end position="116"/>
    </location>
</feature>
<dbReference type="SMART" id="SM00347">
    <property type="entry name" value="HTH_MARR"/>
    <property type="match status" value="1"/>
</dbReference>
<dbReference type="Proteomes" id="UP001150259">
    <property type="component" value="Unassembled WGS sequence"/>
</dbReference>
<organism evidence="2 3">
    <name type="scientific">Intrasporangium calvum</name>
    <dbReference type="NCBI Taxonomy" id="53358"/>
    <lineage>
        <taxon>Bacteria</taxon>
        <taxon>Bacillati</taxon>
        <taxon>Actinomycetota</taxon>
        <taxon>Actinomycetes</taxon>
        <taxon>Micrococcales</taxon>
        <taxon>Intrasporangiaceae</taxon>
        <taxon>Intrasporangium</taxon>
    </lineage>
</organism>
<dbReference type="InterPro" id="IPR000835">
    <property type="entry name" value="HTH_MarR-typ"/>
</dbReference>
<name>A0ABT5GIP3_9MICO</name>
<accession>A0ABT5GIP3</accession>
<comment type="caution">
    <text evidence="2">The sequence shown here is derived from an EMBL/GenBank/DDBJ whole genome shotgun (WGS) entry which is preliminary data.</text>
</comment>
<evidence type="ECO:0000259" key="1">
    <source>
        <dbReference type="PROSITE" id="PS50995"/>
    </source>
</evidence>
<dbReference type="Pfam" id="PF12802">
    <property type="entry name" value="MarR_2"/>
    <property type="match status" value="1"/>
</dbReference>
<reference evidence="2 3" key="1">
    <citation type="submission" date="2022-11" db="EMBL/GenBank/DDBJ databases">
        <title>Anaerobic phenanthrene biodegradation by a DNRA strain PheN6.</title>
        <authorList>
            <person name="Zhang Z."/>
        </authorList>
    </citation>
    <scope>NUCLEOTIDE SEQUENCE [LARGE SCALE GENOMIC DNA]</scope>
    <source>
        <strain evidence="2 3">PheN6</strain>
    </source>
</reference>
<dbReference type="InterPro" id="IPR039422">
    <property type="entry name" value="MarR/SlyA-like"/>
</dbReference>
<dbReference type="PROSITE" id="PS50995">
    <property type="entry name" value="HTH_MARR_2"/>
    <property type="match status" value="1"/>
</dbReference>
<dbReference type="InterPro" id="IPR036388">
    <property type="entry name" value="WH-like_DNA-bd_sf"/>
</dbReference>